<feature type="transmembrane region" description="Helical" evidence="1">
    <location>
        <begin position="28"/>
        <end position="46"/>
    </location>
</feature>
<keyword evidence="3" id="KW-1185">Reference proteome</keyword>
<organism evidence="2 3">
    <name type="scientific">Pseudooceanicola albus</name>
    <dbReference type="NCBI Taxonomy" id="2692189"/>
    <lineage>
        <taxon>Bacteria</taxon>
        <taxon>Pseudomonadati</taxon>
        <taxon>Pseudomonadota</taxon>
        <taxon>Alphaproteobacteria</taxon>
        <taxon>Rhodobacterales</taxon>
        <taxon>Paracoccaceae</taxon>
        <taxon>Pseudooceanicola</taxon>
    </lineage>
</organism>
<keyword evidence="1" id="KW-1133">Transmembrane helix</keyword>
<accession>A0A6L7FY44</accession>
<dbReference type="Proteomes" id="UP000477911">
    <property type="component" value="Unassembled WGS sequence"/>
</dbReference>
<dbReference type="EMBL" id="WUMU01000001">
    <property type="protein sequence ID" value="MXN16342.1"/>
    <property type="molecule type" value="Genomic_DNA"/>
</dbReference>
<gene>
    <name evidence="2" type="ORF">GR170_00730</name>
</gene>
<sequence>MEIFAMVFAVIMIALACGAVALVWFVSGWLGGLVFALMLFGVYRLATRDSGQPRPLKRDRLNAFQHPLSDD</sequence>
<dbReference type="AlphaFoldDB" id="A0A6L7FY44"/>
<reference evidence="2 3" key="1">
    <citation type="submission" date="2019-12" db="EMBL/GenBank/DDBJ databases">
        <authorList>
            <person name="Li M."/>
        </authorList>
    </citation>
    <scope>NUCLEOTIDE SEQUENCE [LARGE SCALE GENOMIC DNA]</scope>
    <source>
        <strain evidence="2 3">GBMRC 2024</strain>
    </source>
</reference>
<evidence type="ECO:0000256" key="1">
    <source>
        <dbReference type="SAM" id="Phobius"/>
    </source>
</evidence>
<keyword evidence="1" id="KW-0472">Membrane</keyword>
<protein>
    <submittedName>
        <fullName evidence="2">Uncharacterized protein</fullName>
    </submittedName>
</protein>
<evidence type="ECO:0000313" key="2">
    <source>
        <dbReference type="EMBL" id="MXN16342.1"/>
    </source>
</evidence>
<dbReference type="RefSeq" id="WP_160890886.1">
    <property type="nucleotide sequence ID" value="NZ_WUMU01000001.1"/>
</dbReference>
<evidence type="ECO:0000313" key="3">
    <source>
        <dbReference type="Proteomes" id="UP000477911"/>
    </source>
</evidence>
<keyword evidence="1" id="KW-0812">Transmembrane</keyword>
<name>A0A6L7FY44_9RHOB</name>
<proteinExistence type="predicted"/>
<comment type="caution">
    <text evidence="2">The sequence shown here is derived from an EMBL/GenBank/DDBJ whole genome shotgun (WGS) entry which is preliminary data.</text>
</comment>